<accession>A0A1Y1HN25</accession>
<feature type="compositionally biased region" description="Basic and acidic residues" evidence="5">
    <location>
        <begin position="162"/>
        <end position="183"/>
    </location>
</feature>
<evidence type="ECO:0000256" key="3">
    <source>
        <dbReference type="ARBA" id="ARBA00023161"/>
    </source>
</evidence>
<dbReference type="CDD" id="cd12455">
    <property type="entry name" value="RRM_like_Smg4_UPF3"/>
    <property type="match status" value="1"/>
</dbReference>
<keyword evidence="8" id="KW-1185">Reference proteome</keyword>
<gene>
    <name evidence="7" type="ORF">KFL_000240525</name>
</gene>
<dbReference type="InterPro" id="IPR039722">
    <property type="entry name" value="Upf3"/>
</dbReference>
<dbReference type="InterPro" id="IPR012677">
    <property type="entry name" value="Nucleotide-bd_a/b_plait_sf"/>
</dbReference>
<feature type="region of interest" description="Disordered" evidence="5">
    <location>
        <begin position="162"/>
        <end position="431"/>
    </location>
</feature>
<evidence type="ECO:0000259" key="6">
    <source>
        <dbReference type="Pfam" id="PF03467"/>
    </source>
</evidence>
<feature type="compositionally biased region" description="Low complexity" evidence="5">
    <location>
        <begin position="184"/>
        <end position="198"/>
    </location>
</feature>
<dbReference type="SUPFAM" id="SSF54928">
    <property type="entry name" value="RNA-binding domain, RBD"/>
    <property type="match status" value="1"/>
</dbReference>
<dbReference type="InterPro" id="IPR005120">
    <property type="entry name" value="UPF3_dom"/>
</dbReference>
<feature type="compositionally biased region" description="Basic and acidic residues" evidence="5">
    <location>
        <begin position="207"/>
        <end position="221"/>
    </location>
</feature>
<keyword evidence="3" id="KW-0866">Nonsense-mediated mRNA decay</keyword>
<evidence type="ECO:0000313" key="8">
    <source>
        <dbReference type="Proteomes" id="UP000054558"/>
    </source>
</evidence>
<dbReference type="AlphaFoldDB" id="A0A1Y1HN25"/>
<dbReference type="GO" id="GO:0003729">
    <property type="term" value="F:mRNA binding"/>
    <property type="evidence" value="ECO:0000318"/>
    <property type="project" value="GO_Central"/>
</dbReference>
<evidence type="ECO:0000256" key="5">
    <source>
        <dbReference type="SAM" id="MobiDB-lite"/>
    </source>
</evidence>
<name>A0A1Y1HN25_KLENI</name>
<keyword evidence="4" id="KW-0539">Nucleus</keyword>
<proteinExistence type="inferred from homology"/>
<dbReference type="GO" id="GO:0000184">
    <property type="term" value="P:nuclear-transcribed mRNA catabolic process, nonsense-mediated decay"/>
    <property type="evidence" value="ECO:0000318"/>
    <property type="project" value="GO_Central"/>
</dbReference>
<feature type="compositionally biased region" description="Basic and acidic residues" evidence="5">
    <location>
        <begin position="309"/>
        <end position="319"/>
    </location>
</feature>
<dbReference type="Gene3D" id="3.30.70.330">
    <property type="match status" value="1"/>
</dbReference>
<dbReference type="Pfam" id="PF03467">
    <property type="entry name" value="Smg4_UPF3"/>
    <property type="match status" value="1"/>
</dbReference>
<evidence type="ECO:0000256" key="1">
    <source>
        <dbReference type="ARBA" id="ARBA00004123"/>
    </source>
</evidence>
<feature type="compositionally biased region" description="Gly residues" evidence="5">
    <location>
        <begin position="320"/>
        <end position="330"/>
    </location>
</feature>
<evidence type="ECO:0000256" key="2">
    <source>
        <dbReference type="ARBA" id="ARBA00005991"/>
    </source>
</evidence>
<dbReference type="PANTHER" id="PTHR13112:SF0">
    <property type="entry name" value="FI21285P1"/>
    <property type="match status" value="1"/>
</dbReference>
<dbReference type="GO" id="GO:0045727">
    <property type="term" value="P:positive regulation of translation"/>
    <property type="evidence" value="ECO:0000318"/>
    <property type="project" value="GO_Central"/>
</dbReference>
<evidence type="ECO:0000256" key="4">
    <source>
        <dbReference type="ARBA" id="ARBA00023242"/>
    </source>
</evidence>
<dbReference type="GO" id="GO:0005737">
    <property type="term" value="C:cytoplasm"/>
    <property type="evidence" value="ECO:0000318"/>
    <property type="project" value="GO_Central"/>
</dbReference>
<dbReference type="EMBL" id="DF236973">
    <property type="protein sequence ID" value="GAQ79122.1"/>
    <property type="molecule type" value="Genomic_DNA"/>
</dbReference>
<evidence type="ECO:0000313" key="7">
    <source>
        <dbReference type="EMBL" id="GAQ79122.1"/>
    </source>
</evidence>
<comment type="subcellular location">
    <subcellularLocation>
        <location evidence="1">Nucleus</location>
    </subcellularLocation>
</comment>
<sequence>MAQESKTKVVIRKLPPYLKQEGLLEAVNKNFEGAYDWFSYYPGKLSHRRLVHSRAYLNFKKAELVYDFYESFDGHIFVNEKGVQFRAEVEYAPYQKVPKGRNKKDLREGTIFEDPDYLSFLAELENPKPSASASDAKREEAEKAAAKGPIITPLIQFIRDKRASKAAGREKVGPRSTSRDSARKAASAAPLGSASSRSGKGGSNEKGILERKGTGKDDSSRKSSARTSRRDSSSACEADKTDSSSQNAARSTPRDPTGILKRPPTPESEAGPSSDRRKDASARGGPEKRIVKGALASIIGGGLGRPPRGSRDADVRDAGFGDGTSRGGGRQSRRDQRSAPAPSPLPAEPSGWGDLPDGASTAANSSAGPSADWGTENPLAANMAKTGTEPSAGGRKEGASRRGGVAGAGRRGEGARASHKRRAGMTSATGC</sequence>
<comment type="similarity">
    <text evidence="2">Belongs to the RENT3 family.</text>
</comment>
<dbReference type="Proteomes" id="UP000054558">
    <property type="component" value="Unassembled WGS sequence"/>
</dbReference>
<dbReference type="OMA" id="WRARVEY"/>
<protein>
    <recommendedName>
        <fullName evidence="6">UPF3 domain-containing protein</fullName>
    </recommendedName>
</protein>
<feature type="domain" description="UPF3" evidence="6">
    <location>
        <begin position="5"/>
        <end position="162"/>
    </location>
</feature>
<reference evidence="7 8" key="1">
    <citation type="journal article" date="2014" name="Nat. Commun.">
        <title>Klebsormidium flaccidum genome reveals primary factors for plant terrestrial adaptation.</title>
        <authorList>
            <person name="Hori K."/>
            <person name="Maruyama F."/>
            <person name="Fujisawa T."/>
            <person name="Togashi T."/>
            <person name="Yamamoto N."/>
            <person name="Seo M."/>
            <person name="Sato S."/>
            <person name="Yamada T."/>
            <person name="Mori H."/>
            <person name="Tajima N."/>
            <person name="Moriyama T."/>
            <person name="Ikeuchi M."/>
            <person name="Watanabe M."/>
            <person name="Wada H."/>
            <person name="Kobayashi K."/>
            <person name="Saito M."/>
            <person name="Masuda T."/>
            <person name="Sasaki-Sekimoto Y."/>
            <person name="Mashiguchi K."/>
            <person name="Awai K."/>
            <person name="Shimojima M."/>
            <person name="Masuda S."/>
            <person name="Iwai M."/>
            <person name="Nobusawa T."/>
            <person name="Narise T."/>
            <person name="Kondo S."/>
            <person name="Saito H."/>
            <person name="Sato R."/>
            <person name="Murakawa M."/>
            <person name="Ihara Y."/>
            <person name="Oshima-Yamada Y."/>
            <person name="Ohtaka K."/>
            <person name="Satoh M."/>
            <person name="Sonobe K."/>
            <person name="Ishii M."/>
            <person name="Ohtani R."/>
            <person name="Kanamori-Sato M."/>
            <person name="Honoki R."/>
            <person name="Miyazaki D."/>
            <person name="Mochizuki H."/>
            <person name="Umetsu J."/>
            <person name="Higashi K."/>
            <person name="Shibata D."/>
            <person name="Kamiya Y."/>
            <person name="Sato N."/>
            <person name="Nakamura Y."/>
            <person name="Tabata S."/>
            <person name="Ida S."/>
            <person name="Kurokawa K."/>
            <person name="Ohta H."/>
        </authorList>
    </citation>
    <scope>NUCLEOTIDE SEQUENCE [LARGE SCALE GENOMIC DNA]</scope>
    <source>
        <strain evidence="7 8">NIES-2285</strain>
    </source>
</reference>
<dbReference type="OrthoDB" id="18087at2759"/>
<dbReference type="InterPro" id="IPR035979">
    <property type="entry name" value="RBD_domain_sf"/>
</dbReference>
<organism evidence="7 8">
    <name type="scientific">Klebsormidium nitens</name>
    <name type="common">Green alga</name>
    <name type="synonym">Ulothrix nitens</name>
    <dbReference type="NCBI Taxonomy" id="105231"/>
    <lineage>
        <taxon>Eukaryota</taxon>
        <taxon>Viridiplantae</taxon>
        <taxon>Streptophyta</taxon>
        <taxon>Klebsormidiophyceae</taxon>
        <taxon>Klebsormidiales</taxon>
        <taxon>Klebsormidiaceae</taxon>
        <taxon>Klebsormidium</taxon>
    </lineage>
</organism>
<dbReference type="GO" id="GO:0005730">
    <property type="term" value="C:nucleolus"/>
    <property type="evidence" value="ECO:0000318"/>
    <property type="project" value="GO_Central"/>
</dbReference>
<feature type="compositionally biased region" description="Basic and acidic residues" evidence="5">
    <location>
        <begin position="228"/>
        <end position="242"/>
    </location>
</feature>
<dbReference type="STRING" id="105231.A0A1Y1HN25"/>
<dbReference type="PANTHER" id="PTHR13112">
    <property type="entry name" value="UPF3 REGULATOR OF NONSENSE TRANSCRIPTS-LIKE PROTEIN"/>
    <property type="match status" value="1"/>
</dbReference>
<feature type="compositionally biased region" description="Basic and acidic residues" evidence="5">
    <location>
        <begin position="274"/>
        <end position="290"/>
    </location>
</feature>